<keyword evidence="2" id="KW-0548">Nucleotidyltransferase</keyword>
<reference evidence="3" key="1">
    <citation type="submission" date="2017-03" db="EMBL/GenBank/DDBJ databases">
        <title>Phytopthora megakarya and P. palmivora, two closely related causual agents of cacao black pod achieved similar genome size and gene model numbers by different mechanisms.</title>
        <authorList>
            <person name="Ali S."/>
            <person name="Shao J."/>
            <person name="Larry D.J."/>
            <person name="Kronmiller B."/>
            <person name="Shen D."/>
            <person name="Strem M.D."/>
            <person name="Melnick R.L."/>
            <person name="Guiltinan M.J."/>
            <person name="Tyler B.M."/>
            <person name="Meinhardt L.W."/>
            <person name="Bailey B.A."/>
        </authorList>
    </citation>
    <scope>NUCLEOTIDE SEQUENCE [LARGE SCALE GENOMIC DNA]</scope>
    <source>
        <strain evidence="3">zdho120</strain>
    </source>
</reference>
<dbReference type="GO" id="GO:0003964">
    <property type="term" value="F:RNA-directed DNA polymerase activity"/>
    <property type="evidence" value="ECO:0007669"/>
    <property type="project" value="UniProtKB-KW"/>
</dbReference>
<dbReference type="InterPro" id="IPR050951">
    <property type="entry name" value="Retrovirus_Pol_polyprotein"/>
</dbReference>
<dbReference type="PROSITE" id="PS50013">
    <property type="entry name" value="CHROMO_2"/>
    <property type="match status" value="1"/>
</dbReference>
<proteinExistence type="predicted"/>
<dbReference type="InterPro" id="IPR036397">
    <property type="entry name" value="RNaseH_sf"/>
</dbReference>
<dbReference type="SUPFAM" id="SSF53098">
    <property type="entry name" value="Ribonuclease H-like"/>
    <property type="match status" value="1"/>
</dbReference>
<protein>
    <submittedName>
        <fullName evidence="2">Reverse transcriptase</fullName>
    </submittedName>
</protein>
<gene>
    <name evidence="2" type="ORF">PHMEG_00018061</name>
</gene>
<dbReference type="InterPro" id="IPR012337">
    <property type="entry name" value="RNaseH-like_sf"/>
</dbReference>
<dbReference type="Proteomes" id="UP000198211">
    <property type="component" value="Unassembled WGS sequence"/>
</dbReference>
<dbReference type="InterPro" id="IPR000953">
    <property type="entry name" value="Chromo/chromo_shadow_dom"/>
</dbReference>
<dbReference type="PANTHER" id="PTHR37984">
    <property type="entry name" value="PROTEIN CBG26694"/>
    <property type="match status" value="1"/>
</dbReference>
<dbReference type="GO" id="GO:0003676">
    <property type="term" value="F:nucleic acid binding"/>
    <property type="evidence" value="ECO:0007669"/>
    <property type="project" value="InterPro"/>
</dbReference>
<dbReference type="SUPFAM" id="SSF54160">
    <property type="entry name" value="Chromo domain-like"/>
    <property type="match status" value="1"/>
</dbReference>
<dbReference type="PANTHER" id="PTHR37984:SF5">
    <property type="entry name" value="PROTEIN NYNRIN-LIKE"/>
    <property type="match status" value="1"/>
</dbReference>
<dbReference type="InterPro" id="IPR016197">
    <property type="entry name" value="Chromo-like_dom_sf"/>
</dbReference>
<evidence type="ECO:0000259" key="1">
    <source>
        <dbReference type="PROSITE" id="PS50013"/>
    </source>
</evidence>
<keyword evidence="3" id="KW-1185">Reference proteome</keyword>
<comment type="caution">
    <text evidence="2">The sequence shown here is derived from an EMBL/GenBank/DDBJ whole genome shotgun (WGS) entry which is preliminary data.</text>
</comment>
<dbReference type="EMBL" id="NBNE01002852">
    <property type="protein sequence ID" value="OWZ09264.1"/>
    <property type="molecule type" value="Genomic_DNA"/>
</dbReference>
<dbReference type="InterPro" id="IPR023780">
    <property type="entry name" value="Chromo_domain"/>
</dbReference>
<feature type="domain" description="Chromo" evidence="1">
    <location>
        <begin position="335"/>
        <end position="378"/>
    </location>
</feature>
<accession>A0A225VVR8</accession>
<keyword evidence="2" id="KW-0695">RNA-directed DNA polymerase</keyword>
<dbReference type="AlphaFoldDB" id="A0A225VVR8"/>
<keyword evidence="2" id="KW-0808">Transferase</keyword>
<evidence type="ECO:0000313" key="3">
    <source>
        <dbReference type="Proteomes" id="UP000198211"/>
    </source>
</evidence>
<dbReference type="SMART" id="SM00298">
    <property type="entry name" value="CHROMO"/>
    <property type="match status" value="1"/>
</dbReference>
<name>A0A225VVR8_9STRA</name>
<dbReference type="Pfam" id="PF00385">
    <property type="entry name" value="Chromo"/>
    <property type="match status" value="1"/>
</dbReference>
<organism evidence="2 3">
    <name type="scientific">Phytophthora megakarya</name>
    <dbReference type="NCBI Taxonomy" id="4795"/>
    <lineage>
        <taxon>Eukaryota</taxon>
        <taxon>Sar</taxon>
        <taxon>Stramenopiles</taxon>
        <taxon>Oomycota</taxon>
        <taxon>Peronosporomycetes</taxon>
        <taxon>Peronosporales</taxon>
        <taxon>Peronosporaceae</taxon>
        <taxon>Phytophthora</taxon>
    </lineage>
</organism>
<dbReference type="Gene3D" id="2.40.50.40">
    <property type="match status" value="1"/>
</dbReference>
<evidence type="ECO:0000313" key="2">
    <source>
        <dbReference type="EMBL" id="OWZ09264.1"/>
    </source>
</evidence>
<sequence>MTYKDAREAWKWADNFVQQSGNVLRTPRCRPLLSTRKHDYYLIGLYADVEKHVKPCLDCSSSKSLPQLKDYSPGNALVERPLQVVSMDFVIPLPRSFRGNTALLLWQCSFTGFRIAKAMSDTDAVTVAKTILVLRLYIRQNRDPRFMSEVFQALAELIQARSWSTLSYRPQANGHQERSVKTVMPSVKVYQGWDEIAERLVFAINNTYDMTSKETPFYLVHGWDAHTTLRAMTTSIKRGVGNQTEALAWRREINRQQHIALEMAKEYQAVEKARRARIHNEKLVVHVSRLKAVNEFCDRPKARLARDVAEEARFDFDEDLLPEDNWMPEEVAGEFEVEAILDGRTPMSTSTDRPVHEFEVKWVGYESTTWEPASNLSCGGLQGAIVNSQHDTVTEGSDGGAMTVTRSLFEVGSRVRLYMEHVKPGLTIKKKEFAYKLELPDRSGYRFYPVVHESRLTEVDGFEDRSSACLASDVNEATRLDFDEELLSFPAKFP</sequence>
<dbReference type="CDD" id="cd00024">
    <property type="entry name" value="CD_CSD"/>
    <property type="match status" value="1"/>
</dbReference>
<dbReference type="Gene3D" id="3.30.420.10">
    <property type="entry name" value="Ribonuclease H-like superfamily/Ribonuclease H"/>
    <property type="match status" value="1"/>
</dbReference>